<dbReference type="KEGG" id="sbil:SANBI_002109"/>
<evidence type="ECO:0000313" key="2">
    <source>
        <dbReference type="Proteomes" id="UP001304340"/>
    </source>
</evidence>
<keyword evidence="2" id="KW-1185">Reference proteome</keyword>
<dbReference type="EMBL" id="CP138359">
    <property type="protein sequence ID" value="WPF80869.1"/>
    <property type="molecule type" value="Genomic_DNA"/>
</dbReference>
<organism evidence="1 2">
    <name type="scientific">Sanguibacter biliveldensis</name>
    <dbReference type="NCBI Taxonomy" id="3030830"/>
    <lineage>
        <taxon>Bacteria</taxon>
        <taxon>Bacillati</taxon>
        <taxon>Actinomycetota</taxon>
        <taxon>Actinomycetes</taxon>
        <taxon>Micrococcales</taxon>
        <taxon>Sanguibacteraceae</taxon>
        <taxon>Sanguibacter</taxon>
    </lineage>
</organism>
<reference evidence="2" key="1">
    <citation type="submission" date="2023-11" db="EMBL/GenBank/DDBJ databases">
        <authorList>
            <person name="Helweg L.P."/>
            <person name="Kiel A."/>
            <person name="Hitz F."/>
            <person name="Ruckert-Reed C."/>
            <person name="Busche T."/>
            <person name="Kaltschmidt B."/>
            <person name="Kaltschmidt C."/>
        </authorList>
    </citation>
    <scope>NUCLEOTIDE SEQUENCE [LARGE SCALE GENOMIC DNA]</scope>
    <source>
        <strain evidence="2">4.1</strain>
    </source>
</reference>
<evidence type="ECO:0000313" key="1">
    <source>
        <dbReference type="EMBL" id="WPF80869.1"/>
    </source>
</evidence>
<dbReference type="Proteomes" id="UP001304340">
    <property type="component" value="Chromosome"/>
</dbReference>
<accession>A0AAF1C1N3</accession>
<gene>
    <name evidence="1" type="ORF">SANBI_002109</name>
</gene>
<proteinExistence type="predicted"/>
<name>A0AAF1C1N3_9MICO</name>
<dbReference type="AlphaFoldDB" id="A0AAF1C1N3"/>
<protein>
    <submittedName>
        <fullName evidence="1">Uncharacterized protein</fullName>
    </submittedName>
</protein>
<dbReference type="RefSeq" id="WP_319154810.1">
    <property type="nucleotide sequence ID" value="NZ_CP138359.1"/>
</dbReference>
<sequence>MAFCTVSENLDQARRGIAAACLALLFLIAGCGTSAQDGSLSSTDREAPEFTGPWADALTEVYLTSQTDAQRSILADGVVTEAEYTEVRNQFAACMADLGIEFTFGSYGTMTSESAEGAPEGEAFEEAYIGCSSQTKSGVDWVYESMQRNPENLDEPTIMVACLVRAGLVPDSYTAAQYSLDWEHGTLPYSETDTDATLCEFDPLGLLS</sequence>